<gene>
    <name evidence="6" type="ORF">PSACC_03032</name>
</gene>
<dbReference type="PANTHER" id="PTHR11545:SF3">
    <property type="entry name" value="LARGE RIBOSOMAL SUBUNIT PROTEIN UL13"/>
    <property type="match status" value="1"/>
</dbReference>
<evidence type="ECO:0000256" key="3">
    <source>
        <dbReference type="ARBA" id="ARBA00023274"/>
    </source>
</evidence>
<comment type="similarity">
    <text evidence="1 4">Belongs to the universal ribosomal protein uL13 family.</text>
</comment>
<dbReference type="FunFam" id="3.90.1180.10:FF:000002">
    <property type="entry name" value="60S ribosomal protein L16"/>
    <property type="match status" value="1"/>
</dbReference>
<keyword evidence="2 4" id="KW-0689">Ribosomal protein</keyword>
<evidence type="ECO:0000256" key="5">
    <source>
        <dbReference type="SAM" id="MobiDB-lite"/>
    </source>
</evidence>
<dbReference type="Proteomes" id="UP000240830">
    <property type="component" value="Unassembled WGS sequence"/>
</dbReference>
<evidence type="ECO:0000256" key="1">
    <source>
        <dbReference type="ARBA" id="ARBA00006227"/>
    </source>
</evidence>
<evidence type="ECO:0000313" key="7">
    <source>
        <dbReference type="Proteomes" id="UP000240830"/>
    </source>
</evidence>
<dbReference type="GO" id="GO:0003729">
    <property type="term" value="F:mRNA binding"/>
    <property type="evidence" value="ECO:0007669"/>
    <property type="project" value="TreeGrafter"/>
</dbReference>
<evidence type="ECO:0000256" key="4">
    <source>
        <dbReference type="RuleBase" id="RU003877"/>
    </source>
</evidence>
<evidence type="ECO:0000256" key="2">
    <source>
        <dbReference type="ARBA" id="ARBA00022980"/>
    </source>
</evidence>
<keyword evidence="3 4" id="KW-0687">Ribonucleoprotein</keyword>
<dbReference type="GO" id="GO:0022625">
    <property type="term" value="C:cytosolic large ribosomal subunit"/>
    <property type="evidence" value="ECO:0007669"/>
    <property type="project" value="TreeGrafter"/>
</dbReference>
<dbReference type="Pfam" id="PF00572">
    <property type="entry name" value="Ribosomal_L13"/>
    <property type="match status" value="1"/>
</dbReference>
<dbReference type="NCBIfam" id="TIGR01077">
    <property type="entry name" value="L13_A_E"/>
    <property type="match status" value="1"/>
</dbReference>
<dbReference type="STRING" id="1246581.A0A2H9TH87"/>
<dbReference type="Gene3D" id="3.90.1180.10">
    <property type="entry name" value="Ribosomal protein L13"/>
    <property type="match status" value="1"/>
</dbReference>
<dbReference type="InterPro" id="IPR005755">
    <property type="entry name" value="Ribosomal_uL13_euk/arc"/>
</dbReference>
<reference evidence="6 7" key="1">
    <citation type="submission" date="2016-10" db="EMBL/GenBank/DDBJ databases">
        <title>The genome of Paramicrosporidium saccamoebae is the missing link in understanding Cryptomycota and Microsporidia evolution.</title>
        <authorList>
            <person name="Quandt C.A."/>
            <person name="Beaudet D."/>
            <person name="Corsaro D."/>
            <person name="Michel R."/>
            <person name="Corradi N."/>
            <person name="James T."/>
        </authorList>
    </citation>
    <scope>NUCLEOTIDE SEQUENCE [LARGE SCALE GENOMIC DNA]</scope>
    <source>
        <strain evidence="6 7">KSL3</strain>
    </source>
</reference>
<dbReference type="InterPro" id="IPR023563">
    <property type="entry name" value="Ribosomal_uL13_CS"/>
</dbReference>
<name>A0A2H9TH87_9FUNG</name>
<dbReference type="GO" id="GO:0006412">
    <property type="term" value="P:translation"/>
    <property type="evidence" value="ECO:0007669"/>
    <property type="project" value="InterPro"/>
</dbReference>
<dbReference type="PROSITE" id="PS00783">
    <property type="entry name" value="RIBOSOMAL_L13"/>
    <property type="match status" value="1"/>
</dbReference>
<dbReference type="InterPro" id="IPR005822">
    <property type="entry name" value="Ribosomal_uL13"/>
</dbReference>
<accession>A0A2H9TH87</accession>
<dbReference type="Gene3D" id="6.10.250.3250">
    <property type="match status" value="1"/>
</dbReference>
<dbReference type="SUPFAM" id="SSF52161">
    <property type="entry name" value="Ribosomal protein L13"/>
    <property type="match status" value="1"/>
</dbReference>
<feature type="region of interest" description="Disordered" evidence="5">
    <location>
        <begin position="76"/>
        <end position="98"/>
    </location>
</feature>
<dbReference type="AlphaFoldDB" id="A0A2H9TH87"/>
<evidence type="ECO:0000313" key="6">
    <source>
        <dbReference type="EMBL" id="PJF17143.1"/>
    </source>
</evidence>
<dbReference type="CDD" id="cd00392">
    <property type="entry name" value="Ribosomal_L13"/>
    <property type="match status" value="1"/>
</dbReference>
<proteinExistence type="inferred from homology"/>
<dbReference type="HAMAP" id="MF_01366">
    <property type="entry name" value="Ribosomal_uL13"/>
    <property type="match status" value="1"/>
</dbReference>
<dbReference type="GO" id="GO:0003735">
    <property type="term" value="F:structural constituent of ribosome"/>
    <property type="evidence" value="ECO:0007669"/>
    <property type="project" value="InterPro"/>
</dbReference>
<feature type="compositionally biased region" description="Pro residues" evidence="5">
    <location>
        <begin position="88"/>
        <end position="98"/>
    </location>
</feature>
<sequence>MNSSPDTITPRIHTRGRWRILRTSSPLRERLKSESESPRLKPEYFAFSRIRAEPNATNSQSVAKYRVITKTFQFTSNKTSPPLGYPRRNPPPPIPDPYSHPPQISQLHDKAPDQVVIVIDGKGHLLGRLASIVAKQVLNGQRVVVVRCEELNMSGSFFRAKMKYHNFLRKRTLSNPTHGAFHFRAPSRIFFRTVRGMLPHKTARGAAAMERLKVFEGCPEPYSTKKRMVVPAALRVLRLKPGRRFATLGRLSHEVGWKYQDVLAKLETQRKEDGKTYFEAKTKATKEMRRTLFSKAKELEPVQKALAQYGH</sequence>
<dbReference type="InterPro" id="IPR036899">
    <property type="entry name" value="Ribosomal_uL13_sf"/>
</dbReference>
<dbReference type="PANTHER" id="PTHR11545">
    <property type="entry name" value="RIBOSOMAL PROTEIN L13"/>
    <property type="match status" value="1"/>
</dbReference>
<organism evidence="6 7">
    <name type="scientific">Paramicrosporidium saccamoebae</name>
    <dbReference type="NCBI Taxonomy" id="1246581"/>
    <lineage>
        <taxon>Eukaryota</taxon>
        <taxon>Fungi</taxon>
        <taxon>Fungi incertae sedis</taxon>
        <taxon>Cryptomycota</taxon>
        <taxon>Cryptomycota incertae sedis</taxon>
        <taxon>Paramicrosporidium</taxon>
    </lineage>
</organism>
<dbReference type="GO" id="GO:0017148">
    <property type="term" value="P:negative regulation of translation"/>
    <property type="evidence" value="ECO:0007669"/>
    <property type="project" value="TreeGrafter"/>
</dbReference>
<dbReference type="EMBL" id="MTSL01000189">
    <property type="protein sequence ID" value="PJF17143.1"/>
    <property type="molecule type" value="Genomic_DNA"/>
</dbReference>
<protein>
    <submittedName>
        <fullName evidence="6">60S ribosomal protein L16</fullName>
    </submittedName>
</protein>
<keyword evidence="7" id="KW-1185">Reference proteome</keyword>
<comment type="caution">
    <text evidence="6">The sequence shown here is derived from an EMBL/GenBank/DDBJ whole genome shotgun (WGS) entry which is preliminary data.</text>
</comment>
<dbReference type="OrthoDB" id="1882297at2759"/>